<comment type="caution">
    <text evidence="1">The sequence shown here is derived from an EMBL/GenBank/DDBJ whole genome shotgun (WGS) entry which is preliminary data.</text>
</comment>
<protein>
    <submittedName>
        <fullName evidence="1">Uncharacterized protein</fullName>
    </submittedName>
</protein>
<accession>A0ACC0M073</accession>
<evidence type="ECO:0000313" key="2">
    <source>
        <dbReference type="Proteomes" id="UP001062846"/>
    </source>
</evidence>
<reference evidence="1" key="1">
    <citation type="submission" date="2022-02" db="EMBL/GenBank/DDBJ databases">
        <title>Plant Genome Project.</title>
        <authorList>
            <person name="Zhang R.-G."/>
        </authorList>
    </citation>
    <scope>NUCLEOTIDE SEQUENCE</scope>
    <source>
        <strain evidence="1">AT1</strain>
    </source>
</reference>
<proteinExistence type="predicted"/>
<dbReference type="Proteomes" id="UP001062846">
    <property type="component" value="Chromosome 10"/>
</dbReference>
<evidence type="ECO:0000313" key="1">
    <source>
        <dbReference type="EMBL" id="KAI8533952.1"/>
    </source>
</evidence>
<keyword evidence="2" id="KW-1185">Reference proteome</keyword>
<gene>
    <name evidence="1" type="ORF">RHMOL_Rhmol10G0050700</name>
</gene>
<name>A0ACC0M073_RHOML</name>
<organism evidence="1 2">
    <name type="scientific">Rhododendron molle</name>
    <name type="common">Chinese azalea</name>
    <name type="synonym">Azalea mollis</name>
    <dbReference type="NCBI Taxonomy" id="49168"/>
    <lineage>
        <taxon>Eukaryota</taxon>
        <taxon>Viridiplantae</taxon>
        <taxon>Streptophyta</taxon>
        <taxon>Embryophyta</taxon>
        <taxon>Tracheophyta</taxon>
        <taxon>Spermatophyta</taxon>
        <taxon>Magnoliopsida</taxon>
        <taxon>eudicotyledons</taxon>
        <taxon>Gunneridae</taxon>
        <taxon>Pentapetalae</taxon>
        <taxon>asterids</taxon>
        <taxon>Ericales</taxon>
        <taxon>Ericaceae</taxon>
        <taxon>Ericoideae</taxon>
        <taxon>Rhodoreae</taxon>
        <taxon>Rhododendron</taxon>
    </lineage>
</organism>
<sequence>MAEEDTSFKIFFNAKDGEEEHTRFTLRGGNEVCEARQGGQSGVTGVRRLPTKLDWKNCRLFVQFLKLFYDATKRFSASLFVTSNCFFDEVYSIETFITHLITSKDPLMCNMAKRMKIKFDKYWGEPEDEEEDVINPLLYVAVALDPQLKLRWVKFAVTESKGKVAGERMEKNVTGIFEEVV</sequence>
<dbReference type="EMBL" id="CM046397">
    <property type="protein sequence ID" value="KAI8533952.1"/>
    <property type="molecule type" value="Genomic_DNA"/>
</dbReference>